<dbReference type="EMBL" id="OVEO01000003">
    <property type="protein sequence ID" value="SPQ95027.1"/>
    <property type="molecule type" value="Genomic_DNA"/>
</dbReference>
<name>A0A3P3Y4B3_PLABS</name>
<gene>
    <name evidence="2" type="ORF">PLBR_LOCUS2242</name>
</gene>
<accession>A0A3P3Y4B3</accession>
<evidence type="ECO:0000313" key="2">
    <source>
        <dbReference type="EMBL" id="SPQ95027.1"/>
    </source>
</evidence>
<reference evidence="2 3" key="1">
    <citation type="submission" date="2018-03" db="EMBL/GenBank/DDBJ databases">
        <authorList>
            <person name="Fogelqvist J."/>
        </authorList>
    </citation>
    <scope>NUCLEOTIDE SEQUENCE [LARGE SCALE GENOMIC DNA]</scope>
</reference>
<evidence type="ECO:0000313" key="3">
    <source>
        <dbReference type="Proteomes" id="UP000290189"/>
    </source>
</evidence>
<dbReference type="Proteomes" id="UP000290189">
    <property type="component" value="Unassembled WGS sequence"/>
</dbReference>
<geneLocation type="mitochondrion" evidence="2"/>
<proteinExistence type="predicted"/>
<dbReference type="AlphaFoldDB" id="A0A3P3Y4B3"/>
<evidence type="ECO:0000256" key="1">
    <source>
        <dbReference type="SAM" id="MobiDB-lite"/>
    </source>
</evidence>
<protein>
    <recommendedName>
        <fullName evidence="4">Sfi1 spindle body domain-containing protein</fullName>
    </recommendedName>
</protein>
<keyword evidence="2" id="KW-0496">Mitochondrion</keyword>
<organism evidence="2 3">
    <name type="scientific">Plasmodiophora brassicae</name>
    <name type="common">Clubroot disease agent</name>
    <dbReference type="NCBI Taxonomy" id="37360"/>
    <lineage>
        <taxon>Eukaryota</taxon>
        <taxon>Sar</taxon>
        <taxon>Rhizaria</taxon>
        <taxon>Endomyxa</taxon>
        <taxon>Phytomyxea</taxon>
        <taxon>Plasmodiophorida</taxon>
        <taxon>Plasmodiophoridae</taxon>
        <taxon>Plasmodiophora</taxon>
    </lineage>
</organism>
<evidence type="ECO:0008006" key="4">
    <source>
        <dbReference type="Google" id="ProtNLM"/>
    </source>
</evidence>
<sequence>MDVKARVWRVWVARVSLTIAALGFRRWHLKHAAARRWRCRAAARVALRRHLVAWRGASHDGPGRAQRRRHLRVWRRLSRATRLLRVASRVHGRACLRRWRRQAVRGRIAGRLRRRRLRHAFASWSSATTARRHFLRRRALPALRALHDRALSARRLTAAAVAFHRRRVCTRCFQAIRARAARASTVSRYRQHRDLRSLVRHWVGWAQVVHDLHERAQRMRRRVLTRRAIRRWVRAHRLFVAAHSVVRRHGRCVRRRVWRQWRRRIAARRRRRLTIWRAWRRVLYRNLCARHVRRQHLLALSFHGWRQAWQRLLAGRDRVRRRALRRWQRELYLHRVVFAMSTLARRQVMLKAFLDWTTAWQGERRRSATVQAAATWRGRRCLFNVVRVAWPRFVQRMQRRRGRLFLADEHRRRQWWDRWANAFRRGRPHGRRHGAGRDKENVAAEPAHASSSKPPKRHPSAPLCPRVATVNVVAPEVILVGKDAEADVLDKSVIEFVGIEDDRAERGAPVQAVDDAQPSSMEAALDEAMLLAAEHARLAVERRHHLVWVAVCQRARQGRIRRAIHEQGTTLACFRAWRAALHLCREASNLFETFQVRRTRHLLRSWLRQVDVRRALLVIRRRIAIRAWRKARLHRQRLRRRALATWRAWAFPRRRTRRMRRLRLGRRVWDAWQRARAVRRFRMHRAVVWWAGTYLGRRTAAEARYRKADDRYRQRSARAVFRQWLRARSIVRAARQRRCFRDWLHMAARMRRWRHAMAAWLTDRALASRYGIPFVAPSIPYWYRERPRYKALASPFQAWRGFARSRSRRRRAEQHCVQGRTRRLLRAVTLLVRALRHDRRRAASLAFRFMLVRARARRFQKRVDRVFVRSWANHWRSTIRIERADAFLRARSLSKHFVAWRELRKRASAERLHTCAVVVSAWKATVVSARQQRQQAAVGHRRLMGHIRHVGTLSRIARVFHRLRLCRRAWHLWASACMRQQRDAQVLYERMVKRRALCRWWHAFGDRLVEMEWRMAHGGEKAALLPTPGTYYTPLRE</sequence>
<feature type="region of interest" description="Disordered" evidence="1">
    <location>
        <begin position="427"/>
        <end position="463"/>
    </location>
</feature>